<accession>A0A7S3HSC3</accession>
<reference evidence="2" key="1">
    <citation type="submission" date="2021-01" db="EMBL/GenBank/DDBJ databases">
        <authorList>
            <person name="Corre E."/>
            <person name="Pelletier E."/>
            <person name="Niang G."/>
            <person name="Scheremetjew M."/>
            <person name="Finn R."/>
            <person name="Kale V."/>
            <person name="Holt S."/>
            <person name="Cochrane G."/>
            <person name="Meng A."/>
            <person name="Brown T."/>
            <person name="Cohen L."/>
        </authorList>
    </citation>
    <scope>NUCLEOTIDE SEQUENCE</scope>
    <source>
        <strain evidence="2">CCAP 955/1</strain>
    </source>
</reference>
<proteinExistence type="predicted"/>
<dbReference type="SMART" id="SM00497">
    <property type="entry name" value="IENR1"/>
    <property type="match status" value="1"/>
</dbReference>
<sequence length="289" mass="31763">MNSRPSTESLGLSETQDREDDERPEDFEEGEEDEDDNDDDDDEGDDGNDGEEGDDAVGSQYTGVSELERFARASASGLDKPTEDQLTADGLSGKKRERSNAKAVECLDMDGNLVELFRSGMSASMKLGIPQGDISLCCRGLKSSVMGYKFRFYGETAEKQALRLKKGFVLEGIGLDNNMKVEMTRTTRASRGEYGQGRGAGGGYDAPGRSLLDPPELKSRKWHQEIVRAGPFLVTKWIPSTAEPTPALHSRIPKNAAEAKLNKSKRRRTVNRLSIGSTAPSKYVYDEHI</sequence>
<gene>
    <name evidence="2" type="ORF">SELO1098_LOCUS32380</name>
</gene>
<evidence type="ECO:0000313" key="2">
    <source>
        <dbReference type="EMBL" id="CAE0303522.1"/>
    </source>
</evidence>
<dbReference type="Gene3D" id="1.10.10.10">
    <property type="entry name" value="Winged helix-like DNA-binding domain superfamily/Winged helix DNA-binding domain"/>
    <property type="match status" value="1"/>
</dbReference>
<feature type="region of interest" description="Disordered" evidence="1">
    <location>
        <begin position="1"/>
        <end position="99"/>
    </location>
</feature>
<dbReference type="InterPro" id="IPR036388">
    <property type="entry name" value="WH-like_DNA-bd_sf"/>
</dbReference>
<dbReference type="InterPro" id="IPR003647">
    <property type="entry name" value="Intron_nuc_1_rpt"/>
</dbReference>
<feature type="compositionally biased region" description="Polar residues" evidence="1">
    <location>
        <begin position="1"/>
        <end position="14"/>
    </location>
</feature>
<evidence type="ECO:0000256" key="1">
    <source>
        <dbReference type="SAM" id="MobiDB-lite"/>
    </source>
</evidence>
<name>A0A7S3HSC3_9STRA</name>
<organism evidence="2">
    <name type="scientific">Spumella elongata</name>
    <dbReference type="NCBI Taxonomy" id="89044"/>
    <lineage>
        <taxon>Eukaryota</taxon>
        <taxon>Sar</taxon>
        <taxon>Stramenopiles</taxon>
        <taxon>Ochrophyta</taxon>
        <taxon>Chrysophyceae</taxon>
        <taxon>Chromulinales</taxon>
        <taxon>Chromulinaceae</taxon>
        <taxon>Spumella</taxon>
    </lineage>
</organism>
<dbReference type="AlphaFoldDB" id="A0A7S3HSC3"/>
<feature type="compositionally biased region" description="Acidic residues" evidence="1">
    <location>
        <begin position="17"/>
        <end position="55"/>
    </location>
</feature>
<dbReference type="EMBL" id="HBIC01063076">
    <property type="protein sequence ID" value="CAE0303522.1"/>
    <property type="molecule type" value="Transcribed_RNA"/>
</dbReference>
<protein>
    <submittedName>
        <fullName evidence="2">Uncharacterized protein</fullName>
    </submittedName>
</protein>